<gene>
    <name evidence="1" type="ORF">Godav_017984</name>
</gene>
<keyword evidence="2" id="KW-1185">Reference proteome</keyword>
<sequence length="38" mass="4845">MTLEYFLMQFGIQNTNFRTHQMIRYFIYFFFNNKVKVL</sequence>
<evidence type="ECO:0000313" key="1">
    <source>
        <dbReference type="EMBL" id="MBA0605402.1"/>
    </source>
</evidence>
<dbReference type="AlphaFoldDB" id="A0A7J8QW94"/>
<organism evidence="1 2">
    <name type="scientific">Gossypium davidsonii</name>
    <name type="common">Davidson's cotton</name>
    <name type="synonym">Gossypium klotzschianum subsp. davidsonii</name>
    <dbReference type="NCBI Taxonomy" id="34287"/>
    <lineage>
        <taxon>Eukaryota</taxon>
        <taxon>Viridiplantae</taxon>
        <taxon>Streptophyta</taxon>
        <taxon>Embryophyta</taxon>
        <taxon>Tracheophyta</taxon>
        <taxon>Spermatophyta</taxon>
        <taxon>Magnoliopsida</taxon>
        <taxon>eudicotyledons</taxon>
        <taxon>Gunneridae</taxon>
        <taxon>Pentapetalae</taxon>
        <taxon>rosids</taxon>
        <taxon>malvids</taxon>
        <taxon>Malvales</taxon>
        <taxon>Malvaceae</taxon>
        <taxon>Malvoideae</taxon>
        <taxon>Gossypium</taxon>
    </lineage>
</organism>
<accession>A0A7J8QW94</accession>
<name>A0A7J8QW94_GOSDV</name>
<proteinExistence type="predicted"/>
<reference evidence="1 2" key="1">
    <citation type="journal article" date="2019" name="Genome Biol. Evol.">
        <title>Insights into the evolution of the New World diploid cottons (Gossypium, subgenus Houzingenia) based on genome sequencing.</title>
        <authorList>
            <person name="Grover C.E."/>
            <person name="Arick M.A. 2nd"/>
            <person name="Thrash A."/>
            <person name="Conover J.L."/>
            <person name="Sanders W.S."/>
            <person name="Peterson D.G."/>
            <person name="Frelichowski J.E."/>
            <person name="Scheffler J.A."/>
            <person name="Scheffler B.E."/>
            <person name="Wendel J.F."/>
        </authorList>
    </citation>
    <scope>NUCLEOTIDE SEQUENCE [LARGE SCALE GENOMIC DNA]</scope>
    <source>
        <strain evidence="1">27</strain>
        <tissue evidence="1">Leaf</tissue>
    </source>
</reference>
<comment type="caution">
    <text evidence="1">The sequence shown here is derived from an EMBL/GenBank/DDBJ whole genome shotgun (WGS) entry which is preliminary data.</text>
</comment>
<evidence type="ECO:0000313" key="2">
    <source>
        <dbReference type="Proteomes" id="UP000593561"/>
    </source>
</evidence>
<protein>
    <submittedName>
        <fullName evidence="1">Uncharacterized protein</fullName>
    </submittedName>
</protein>
<dbReference type="EMBL" id="JABFAC010000001">
    <property type="protein sequence ID" value="MBA0605402.1"/>
    <property type="molecule type" value="Genomic_DNA"/>
</dbReference>
<dbReference type="Proteomes" id="UP000593561">
    <property type="component" value="Unassembled WGS sequence"/>
</dbReference>